<organism evidence="6 7">
    <name type="scientific">Actinoplanes oblitus</name>
    <dbReference type="NCBI Taxonomy" id="3040509"/>
    <lineage>
        <taxon>Bacteria</taxon>
        <taxon>Bacillati</taxon>
        <taxon>Actinomycetota</taxon>
        <taxon>Actinomycetes</taxon>
        <taxon>Micromonosporales</taxon>
        <taxon>Micromonosporaceae</taxon>
        <taxon>Actinoplanes</taxon>
    </lineage>
</organism>
<evidence type="ECO:0000313" key="7">
    <source>
        <dbReference type="Proteomes" id="UP001240150"/>
    </source>
</evidence>
<keyword evidence="7" id="KW-1185">Reference proteome</keyword>
<dbReference type="PANTHER" id="PTHR47506:SF3">
    <property type="entry name" value="HTH-TYPE TRANSCRIPTIONAL REGULATOR LMRA"/>
    <property type="match status" value="1"/>
</dbReference>
<dbReference type="PANTHER" id="PTHR47506">
    <property type="entry name" value="TRANSCRIPTIONAL REGULATORY PROTEIN"/>
    <property type="match status" value="1"/>
</dbReference>
<gene>
    <name evidence="6" type="ORF">ACTOB_004935</name>
</gene>
<reference evidence="6 7" key="1">
    <citation type="submission" date="2023-06" db="EMBL/GenBank/DDBJ databases">
        <authorList>
            <person name="Yushchuk O."/>
            <person name="Binda E."/>
            <person name="Ruckert-Reed C."/>
            <person name="Fedorenko V."/>
            <person name="Kalinowski J."/>
            <person name="Marinelli F."/>
        </authorList>
    </citation>
    <scope>NUCLEOTIDE SEQUENCE [LARGE SCALE GENOMIC DNA]</scope>
    <source>
        <strain evidence="6 7">NRRL 3884</strain>
    </source>
</reference>
<evidence type="ECO:0000259" key="5">
    <source>
        <dbReference type="PROSITE" id="PS50977"/>
    </source>
</evidence>
<evidence type="ECO:0000313" key="6">
    <source>
        <dbReference type="EMBL" id="WIM92972.1"/>
    </source>
</evidence>
<evidence type="ECO:0000256" key="1">
    <source>
        <dbReference type="ARBA" id="ARBA00023015"/>
    </source>
</evidence>
<evidence type="ECO:0000256" key="4">
    <source>
        <dbReference type="PROSITE-ProRule" id="PRU00335"/>
    </source>
</evidence>
<dbReference type="SUPFAM" id="SSF46689">
    <property type="entry name" value="Homeodomain-like"/>
    <property type="match status" value="1"/>
</dbReference>
<keyword evidence="2 4" id="KW-0238">DNA-binding</keyword>
<protein>
    <submittedName>
        <fullName evidence="6">TetR family transcriptional regulator</fullName>
    </submittedName>
</protein>
<evidence type="ECO:0000256" key="2">
    <source>
        <dbReference type="ARBA" id="ARBA00023125"/>
    </source>
</evidence>
<proteinExistence type="predicted"/>
<dbReference type="Pfam" id="PF21993">
    <property type="entry name" value="TetR_C_13_2"/>
    <property type="match status" value="1"/>
</dbReference>
<dbReference type="InterPro" id="IPR054156">
    <property type="entry name" value="YxaF_TetR_C"/>
</dbReference>
<dbReference type="PROSITE" id="PS50977">
    <property type="entry name" value="HTH_TETR_2"/>
    <property type="match status" value="1"/>
</dbReference>
<name>A0ABY8W6K2_9ACTN</name>
<dbReference type="EMBL" id="CP126980">
    <property type="protein sequence ID" value="WIM92972.1"/>
    <property type="molecule type" value="Genomic_DNA"/>
</dbReference>
<dbReference type="InterPro" id="IPR001647">
    <property type="entry name" value="HTH_TetR"/>
</dbReference>
<dbReference type="SUPFAM" id="SSF48498">
    <property type="entry name" value="Tetracyclin repressor-like, C-terminal domain"/>
    <property type="match status" value="1"/>
</dbReference>
<keyword evidence="3" id="KW-0804">Transcription</keyword>
<dbReference type="Gene3D" id="1.10.357.10">
    <property type="entry name" value="Tetracycline Repressor, domain 2"/>
    <property type="match status" value="1"/>
</dbReference>
<dbReference type="InterPro" id="IPR009057">
    <property type="entry name" value="Homeodomain-like_sf"/>
</dbReference>
<feature type="DNA-binding region" description="H-T-H motif" evidence="4">
    <location>
        <begin position="26"/>
        <end position="45"/>
    </location>
</feature>
<evidence type="ECO:0000256" key="3">
    <source>
        <dbReference type="ARBA" id="ARBA00023163"/>
    </source>
</evidence>
<dbReference type="Proteomes" id="UP001240150">
    <property type="component" value="Chromosome"/>
</dbReference>
<dbReference type="InterPro" id="IPR036271">
    <property type="entry name" value="Tet_transcr_reg_TetR-rel_C_sf"/>
</dbReference>
<sequence length="191" mass="19363">MAKDTRTRMIDAAVAALRQRGLAGMSFSDVLADSGAARGAIYHHFPGGKRQLAAEAASRNGQDVHAHLAGLPRTSPLAVVEAFLAGIRPVVEESTRGSGCAVAAVTLELDGNSAELRGVAAAAFASWAGQLAESLAAAGMARDDAADLASLLISLLEGAHVLCRAAGSLEPFDQAARAAVALVGATSARQH</sequence>
<dbReference type="Pfam" id="PF00440">
    <property type="entry name" value="TetR_N"/>
    <property type="match status" value="1"/>
</dbReference>
<dbReference type="RefSeq" id="WP_284914179.1">
    <property type="nucleotide sequence ID" value="NZ_CP126980.1"/>
</dbReference>
<feature type="domain" description="HTH tetR-type" evidence="5">
    <location>
        <begin position="3"/>
        <end position="63"/>
    </location>
</feature>
<accession>A0ABY8W6K2</accession>
<keyword evidence="1" id="KW-0805">Transcription regulation</keyword>